<proteinExistence type="predicted"/>
<keyword evidence="2" id="KW-1185">Reference proteome</keyword>
<sequence>MRKRQPQNLTNQKIVMQMMGARKESSLMMMWVFGGKHVEKVICAAVADGTVTPKVQSLIKQLLKFRQLPSLSLYGAPARLGTKTARK</sequence>
<evidence type="ECO:0000313" key="1">
    <source>
        <dbReference type="EMBL" id="KAG5394784.1"/>
    </source>
</evidence>
<dbReference type="Proteomes" id="UP000823674">
    <property type="component" value="Chromosome A06"/>
</dbReference>
<gene>
    <name evidence="1" type="primary">A06g509110.1_BraROA</name>
    <name evidence="1" type="ORF">IGI04_024747</name>
</gene>
<name>A0ABQ7MB31_BRACM</name>
<comment type="caution">
    <text evidence="1">The sequence shown here is derived from an EMBL/GenBank/DDBJ whole genome shotgun (WGS) entry which is preliminary data.</text>
</comment>
<dbReference type="EMBL" id="JADBGQ010000006">
    <property type="protein sequence ID" value="KAG5394784.1"/>
    <property type="molecule type" value="Genomic_DNA"/>
</dbReference>
<reference evidence="1 2" key="1">
    <citation type="submission" date="2021-03" db="EMBL/GenBank/DDBJ databases">
        <authorList>
            <person name="King G.J."/>
            <person name="Bancroft I."/>
            <person name="Baten A."/>
            <person name="Bloomfield J."/>
            <person name="Borpatragohain P."/>
            <person name="He Z."/>
            <person name="Irish N."/>
            <person name="Irwin J."/>
            <person name="Liu K."/>
            <person name="Mauleon R.P."/>
            <person name="Moore J."/>
            <person name="Morris R."/>
            <person name="Ostergaard L."/>
            <person name="Wang B."/>
            <person name="Wells R."/>
        </authorList>
    </citation>
    <scope>NUCLEOTIDE SEQUENCE [LARGE SCALE GENOMIC DNA]</scope>
    <source>
        <strain evidence="1">R-o-18</strain>
        <tissue evidence="1">Leaf</tissue>
    </source>
</reference>
<evidence type="ECO:0000313" key="2">
    <source>
        <dbReference type="Proteomes" id="UP000823674"/>
    </source>
</evidence>
<accession>A0ABQ7MB31</accession>
<organism evidence="1 2">
    <name type="scientific">Brassica rapa subsp. trilocularis</name>
    <dbReference type="NCBI Taxonomy" id="1813537"/>
    <lineage>
        <taxon>Eukaryota</taxon>
        <taxon>Viridiplantae</taxon>
        <taxon>Streptophyta</taxon>
        <taxon>Embryophyta</taxon>
        <taxon>Tracheophyta</taxon>
        <taxon>Spermatophyta</taxon>
        <taxon>Magnoliopsida</taxon>
        <taxon>eudicotyledons</taxon>
        <taxon>Gunneridae</taxon>
        <taxon>Pentapetalae</taxon>
        <taxon>rosids</taxon>
        <taxon>malvids</taxon>
        <taxon>Brassicales</taxon>
        <taxon>Brassicaceae</taxon>
        <taxon>Brassiceae</taxon>
        <taxon>Brassica</taxon>
    </lineage>
</organism>
<protein>
    <submittedName>
        <fullName evidence="1">Uncharacterized protein</fullName>
    </submittedName>
</protein>